<gene>
    <name evidence="2" type="ORF">HNR61_004001</name>
</gene>
<evidence type="ECO:0008006" key="4">
    <source>
        <dbReference type="Google" id="ProtNLM"/>
    </source>
</evidence>
<dbReference type="EMBL" id="JACJIA010000005">
    <property type="protein sequence ID" value="MBA8952355.1"/>
    <property type="molecule type" value="Genomic_DNA"/>
</dbReference>
<dbReference type="RefSeq" id="WP_182844669.1">
    <property type="nucleotide sequence ID" value="NZ_BAAALP010000032.1"/>
</dbReference>
<evidence type="ECO:0000256" key="1">
    <source>
        <dbReference type="SAM" id="MobiDB-lite"/>
    </source>
</evidence>
<dbReference type="AlphaFoldDB" id="A0A7W3LQD7"/>
<organism evidence="2 3">
    <name type="scientific">Actinomadura namibiensis</name>
    <dbReference type="NCBI Taxonomy" id="182080"/>
    <lineage>
        <taxon>Bacteria</taxon>
        <taxon>Bacillati</taxon>
        <taxon>Actinomycetota</taxon>
        <taxon>Actinomycetes</taxon>
        <taxon>Streptosporangiales</taxon>
        <taxon>Thermomonosporaceae</taxon>
        <taxon>Actinomadura</taxon>
    </lineage>
</organism>
<accession>A0A7W3LQD7</accession>
<protein>
    <recommendedName>
        <fullName evidence="4">Alpha/beta hydrolase</fullName>
    </recommendedName>
</protein>
<name>A0A7W3LQD7_ACTNM</name>
<evidence type="ECO:0000313" key="2">
    <source>
        <dbReference type="EMBL" id="MBA8952355.1"/>
    </source>
</evidence>
<keyword evidence="3" id="KW-1185">Reference proteome</keyword>
<proteinExistence type="predicted"/>
<dbReference type="Proteomes" id="UP000572680">
    <property type="component" value="Unassembled WGS sequence"/>
</dbReference>
<evidence type="ECO:0000313" key="3">
    <source>
        <dbReference type="Proteomes" id="UP000572680"/>
    </source>
</evidence>
<reference evidence="2 3" key="1">
    <citation type="submission" date="2020-08" db="EMBL/GenBank/DDBJ databases">
        <title>Genomic Encyclopedia of Type Strains, Phase IV (KMG-IV): sequencing the most valuable type-strain genomes for metagenomic binning, comparative biology and taxonomic classification.</title>
        <authorList>
            <person name="Goeker M."/>
        </authorList>
    </citation>
    <scope>NUCLEOTIDE SEQUENCE [LARGE SCALE GENOMIC DNA]</scope>
    <source>
        <strain evidence="2 3">DSM 44197</strain>
    </source>
</reference>
<feature type="region of interest" description="Disordered" evidence="1">
    <location>
        <begin position="166"/>
        <end position="188"/>
    </location>
</feature>
<comment type="caution">
    <text evidence="2">The sequence shown here is derived from an EMBL/GenBank/DDBJ whole genome shotgun (WGS) entry which is preliminary data.</text>
</comment>
<sequence length="188" mass="19309">MVAAGLVLAAGGVQARAAAADRKLPARTASSAGAPARFHDQSITWRGCQLDAADEVGKALDAAGAQCAQVTVPVDYGRPDGPTTTVAVTRRKATDRAHRLGTLVVNTGGPNESLSGVTWMAQGMPPIVVGSPQMAARSVTFFEDNPCIDGLANRYLLTGLLPGDRADCTRTSPCPDTSAPGTRGPKGR</sequence>